<dbReference type="InterPro" id="IPR013783">
    <property type="entry name" value="Ig-like_fold"/>
</dbReference>
<proteinExistence type="inferred from homology"/>
<dbReference type="InterPro" id="IPR008962">
    <property type="entry name" value="PapD-like_sf"/>
</dbReference>
<evidence type="ECO:0000256" key="3">
    <source>
        <dbReference type="ARBA" id="ARBA00022729"/>
    </source>
</evidence>
<dbReference type="InterPro" id="IPR001829">
    <property type="entry name" value="Pili_assmbl_chaperone_bac"/>
</dbReference>
<protein>
    <recommendedName>
        <fullName evidence="10">Molecular chaperone</fullName>
    </recommendedName>
</protein>
<dbReference type="Gene3D" id="2.60.40.10">
    <property type="entry name" value="Immunoglobulins"/>
    <property type="match status" value="2"/>
</dbReference>
<accession>A0ABM5RGP4</accession>
<keyword evidence="5" id="KW-0143">Chaperone</keyword>
<dbReference type="InterPro" id="IPR036316">
    <property type="entry name" value="Pili_assmbl_chap_C_dom_sf"/>
</dbReference>
<keyword evidence="9" id="KW-1185">Reference proteome</keyword>
<dbReference type="PRINTS" id="PR00969">
    <property type="entry name" value="CHAPERONPILI"/>
</dbReference>
<evidence type="ECO:0000256" key="1">
    <source>
        <dbReference type="ARBA" id="ARBA00004418"/>
    </source>
</evidence>
<dbReference type="PANTHER" id="PTHR30251:SF0">
    <property type="entry name" value="FIMBRIAL CHAPERONE PROTEIN ELFD-RELATED"/>
    <property type="match status" value="1"/>
</dbReference>
<dbReference type="PANTHER" id="PTHR30251">
    <property type="entry name" value="PILUS ASSEMBLY CHAPERONE"/>
    <property type="match status" value="1"/>
</dbReference>
<organism evidence="8 9">
    <name type="scientific">Pantoea rwandensis</name>
    <dbReference type="NCBI Taxonomy" id="1076550"/>
    <lineage>
        <taxon>Bacteria</taxon>
        <taxon>Pseudomonadati</taxon>
        <taxon>Pseudomonadota</taxon>
        <taxon>Gammaproteobacteria</taxon>
        <taxon>Enterobacterales</taxon>
        <taxon>Erwiniaceae</taxon>
        <taxon>Pantoea</taxon>
    </lineage>
</organism>
<comment type="similarity">
    <text evidence="2">Belongs to the periplasmic pilus chaperone family.</text>
</comment>
<reference evidence="8 9" key="1">
    <citation type="submission" date="2014-09" db="EMBL/GenBank/DDBJ databases">
        <authorList>
            <person name="Chan K.-G."/>
        </authorList>
    </citation>
    <scope>NUCLEOTIDE SEQUENCE [LARGE SCALE GENOMIC DNA]</scope>
    <source>
        <strain evidence="8 9">ND04</strain>
    </source>
</reference>
<evidence type="ECO:0000256" key="2">
    <source>
        <dbReference type="ARBA" id="ARBA00007399"/>
    </source>
</evidence>
<feature type="domain" description="Pili assembly chaperone C-terminal" evidence="7">
    <location>
        <begin position="159"/>
        <end position="217"/>
    </location>
</feature>
<feature type="domain" description="Pili assembly chaperone N-terminal" evidence="6">
    <location>
        <begin position="13"/>
        <end position="137"/>
    </location>
</feature>
<dbReference type="SUPFAM" id="SSF49584">
    <property type="entry name" value="Periplasmic chaperone C-domain"/>
    <property type="match status" value="1"/>
</dbReference>
<evidence type="ECO:0000313" key="9">
    <source>
        <dbReference type="Proteomes" id="UP000029495"/>
    </source>
</evidence>
<dbReference type="Pfam" id="PF02753">
    <property type="entry name" value="PapD_C"/>
    <property type="match status" value="1"/>
</dbReference>
<keyword evidence="3" id="KW-0732">Signal</keyword>
<evidence type="ECO:0008006" key="10">
    <source>
        <dbReference type="Google" id="ProtNLM"/>
    </source>
</evidence>
<dbReference type="EMBL" id="CP009454">
    <property type="protein sequence ID" value="AIR85146.1"/>
    <property type="molecule type" value="Genomic_DNA"/>
</dbReference>
<gene>
    <name evidence="8" type="ORF">LH22_06555</name>
</gene>
<comment type="subcellular location">
    <subcellularLocation>
        <location evidence="1">Periplasm</location>
    </subcellularLocation>
</comment>
<dbReference type="InterPro" id="IPR050643">
    <property type="entry name" value="Periplasmic_pilus_chap"/>
</dbReference>
<keyword evidence="4" id="KW-0574">Periplasm</keyword>
<dbReference type="InterPro" id="IPR016148">
    <property type="entry name" value="Pili_assmbl_chaperone_C"/>
</dbReference>
<evidence type="ECO:0000256" key="4">
    <source>
        <dbReference type="ARBA" id="ARBA00022764"/>
    </source>
</evidence>
<dbReference type="Pfam" id="PF00345">
    <property type="entry name" value="PapD_N"/>
    <property type="match status" value="1"/>
</dbReference>
<dbReference type="SUPFAM" id="SSF49354">
    <property type="entry name" value="PapD-like"/>
    <property type="match status" value="1"/>
</dbReference>
<dbReference type="InterPro" id="IPR016147">
    <property type="entry name" value="Pili_assmbl_chaperone_N"/>
</dbReference>
<evidence type="ECO:0000259" key="6">
    <source>
        <dbReference type="Pfam" id="PF00345"/>
    </source>
</evidence>
<sequence>MLINPQISQAAGFGINSTRLIYPEGANSITATLRNRGDANVYLVQSSVSRLSASTQAAPFDVTPPLFRMEAESKHQVRIRFRGAELPTDRESVFYFRTTAIPASLSKEDDESQRLIKGDTRFGVGKSIKLFYRPKNLADDALSAQRNLKIEANGSGLIISNPSPYYVSFLDIRVAGKRLSLDDAEEKMLPPFGSHTWPVRNAKGKVEWVSIDDHGGYHAFSQTLP</sequence>
<evidence type="ECO:0000259" key="7">
    <source>
        <dbReference type="Pfam" id="PF02753"/>
    </source>
</evidence>
<dbReference type="Proteomes" id="UP000029495">
    <property type="component" value="Chromosome"/>
</dbReference>
<evidence type="ECO:0000256" key="5">
    <source>
        <dbReference type="ARBA" id="ARBA00023186"/>
    </source>
</evidence>
<evidence type="ECO:0000313" key="8">
    <source>
        <dbReference type="EMBL" id="AIR85146.1"/>
    </source>
</evidence>
<name>A0ABM5RGP4_9GAMM</name>